<dbReference type="SMART" id="SM00220">
    <property type="entry name" value="S_TKc"/>
    <property type="match status" value="1"/>
</dbReference>
<dbReference type="CDD" id="cd14014">
    <property type="entry name" value="STKc_PknB_like"/>
    <property type="match status" value="1"/>
</dbReference>
<dbReference type="InterPro" id="IPR000719">
    <property type="entry name" value="Prot_kinase_dom"/>
</dbReference>
<comment type="similarity">
    <text evidence="1">Belongs to the leucine-binding protein family.</text>
</comment>
<dbReference type="PROSITE" id="PS50011">
    <property type="entry name" value="PROTEIN_KINASE_DOM"/>
    <property type="match status" value="1"/>
</dbReference>
<protein>
    <recommendedName>
        <fullName evidence="8">Protein kinase domain-containing protein</fullName>
    </recommendedName>
</protein>
<dbReference type="OrthoDB" id="9762169at2"/>
<proteinExistence type="inferred from homology"/>
<keyword evidence="5" id="KW-0418">Kinase</keyword>
<keyword evidence="10" id="KW-1185">Reference proteome</keyword>
<dbReference type="Pfam" id="PF00069">
    <property type="entry name" value="Pkinase"/>
    <property type="match status" value="1"/>
</dbReference>
<dbReference type="Pfam" id="PF13458">
    <property type="entry name" value="Peripla_BP_6"/>
    <property type="match status" value="1"/>
</dbReference>
<evidence type="ECO:0000256" key="4">
    <source>
        <dbReference type="ARBA" id="ARBA00022741"/>
    </source>
</evidence>
<dbReference type="InterPro" id="IPR028081">
    <property type="entry name" value="Leu-bd"/>
</dbReference>
<dbReference type="InterPro" id="IPR028082">
    <property type="entry name" value="Peripla_BP_I"/>
</dbReference>
<dbReference type="EMBL" id="BJMN01000002">
    <property type="protein sequence ID" value="GEB54697.1"/>
    <property type="molecule type" value="Genomic_DNA"/>
</dbReference>
<evidence type="ECO:0000256" key="1">
    <source>
        <dbReference type="ARBA" id="ARBA00010062"/>
    </source>
</evidence>
<name>A0A4Y3RDB6_9ACTN</name>
<dbReference type="RefSeq" id="WP_141292488.1">
    <property type="nucleotide sequence ID" value="NZ_BJMN01000002.1"/>
</dbReference>
<evidence type="ECO:0000256" key="2">
    <source>
        <dbReference type="ARBA" id="ARBA00022679"/>
    </source>
</evidence>
<dbReference type="SUPFAM" id="SSF53822">
    <property type="entry name" value="Periplasmic binding protein-like I"/>
    <property type="match status" value="1"/>
</dbReference>
<keyword evidence="4 7" id="KW-0547">Nucleotide-binding</keyword>
<dbReference type="AlphaFoldDB" id="A0A4Y3RDB6"/>
<dbReference type="Gene3D" id="3.40.50.2300">
    <property type="match status" value="2"/>
</dbReference>
<evidence type="ECO:0000256" key="6">
    <source>
        <dbReference type="ARBA" id="ARBA00022840"/>
    </source>
</evidence>
<evidence type="ECO:0000313" key="9">
    <source>
        <dbReference type="EMBL" id="GEB54697.1"/>
    </source>
</evidence>
<keyword evidence="6 7" id="KW-0067">ATP-binding</keyword>
<evidence type="ECO:0000256" key="7">
    <source>
        <dbReference type="PROSITE-ProRule" id="PRU10141"/>
    </source>
</evidence>
<comment type="caution">
    <text evidence="9">The sequence shown here is derived from an EMBL/GenBank/DDBJ whole genome shotgun (WGS) entry which is preliminary data.</text>
</comment>
<dbReference type="Gene3D" id="3.30.200.20">
    <property type="entry name" value="Phosphorylase Kinase, domain 1"/>
    <property type="match status" value="1"/>
</dbReference>
<feature type="binding site" evidence="7">
    <location>
        <position position="44"/>
    </location>
    <ligand>
        <name>ATP</name>
        <dbReference type="ChEBI" id="CHEBI:30616"/>
    </ligand>
</feature>
<organism evidence="9 10">
    <name type="scientific">Streptomyces gardneri</name>
    <dbReference type="NCBI Taxonomy" id="66892"/>
    <lineage>
        <taxon>Bacteria</taxon>
        <taxon>Bacillati</taxon>
        <taxon>Actinomycetota</taxon>
        <taxon>Actinomycetes</taxon>
        <taxon>Kitasatosporales</taxon>
        <taxon>Streptomycetaceae</taxon>
        <taxon>Streptomyces</taxon>
    </lineage>
</organism>
<dbReference type="InterPro" id="IPR011009">
    <property type="entry name" value="Kinase-like_dom_sf"/>
</dbReference>
<dbReference type="Gene3D" id="1.10.510.10">
    <property type="entry name" value="Transferase(Phosphotransferase) domain 1"/>
    <property type="match status" value="1"/>
</dbReference>
<feature type="domain" description="Protein kinase" evidence="8">
    <location>
        <begin position="16"/>
        <end position="283"/>
    </location>
</feature>
<evidence type="ECO:0000259" key="8">
    <source>
        <dbReference type="PROSITE" id="PS50011"/>
    </source>
</evidence>
<dbReference type="Proteomes" id="UP000315226">
    <property type="component" value="Unassembled WGS sequence"/>
</dbReference>
<dbReference type="PROSITE" id="PS00107">
    <property type="entry name" value="PROTEIN_KINASE_ATP"/>
    <property type="match status" value="1"/>
</dbReference>
<dbReference type="PANTHER" id="PTHR43289">
    <property type="entry name" value="MITOGEN-ACTIVATED PROTEIN KINASE KINASE KINASE 20-RELATED"/>
    <property type="match status" value="1"/>
</dbReference>
<evidence type="ECO:0000313" key="10">
    <source>
        <dbReference type="Proteomes" id="UP000315226"/>
    </source>
</evidence>
<dbReference type="InterPro" id="IPR008271">
    <property type="entry name" value="Ser/Thr_kinase_AS"/>
</dbReference>
<keyword evidence="2" id="KW-0808">Transferase</keyword>
<dbReference type="SUPFAM" id="SSF56112">
    <property type="entry name" value="Protein kinase-like (PK-like)"/>
    <property type="match status" value="1"/>
</dbReference>
<dbReference type="GO" id="GO:0004674">
    <property type="term" value="F:protein serine/threonine kinase activity"/>
    <property type="evidence" value="ECO:0007669"/>
    <property type="project" value="TreeGrafter"/>
</dbReference>
<sequence>MSEPLLPSDPSRLGGYRLLRRLGAGGMGVVYLGRSEDGAPAAVKAIRGADADDPGFRARFTREIELASRVDSPWVAGLMDADADAPTPWLATVYVPGPSLAEAVTAHGPLPPRTVRVLGARLADALYAVHTAGFVHRDVKPGNILLALDGPRLIDFGIARSIRGTGLTATGLVIGTPGFLAPEQATGDGSADAGDVFALGCVLAYAASGRPPFGTGTADALLYRTVHDEPDLSGVPDGIRERIAPFLDKDPYERPGTSELIALFGEGIERDAPQDAGTADHWLPDAVARTVARRGAEGLALPEVAPTAVDRPVAGRGGASPEEELVVERDGALDDEAAEPDADSDSVKDAASPPRRRFLAAAGALLLAAGGGTGIALWASRDGNDPAAVPPPAPLRPVYVIGVHTTRTGDAARLGRACERAAHLAVAGHNADAQRRDLEVKVLDDGGDQDGAVRVASDFVADRSVVAVLGPVTEIAMRLAAPLYDGASLTHASATTGLSDFYVTSRKSSFQTMYSHVALGSGAALHAFTLAAARGATATGRLGIVLDRSGDTAVVEQGGSLAAQWRNTLKQPTAPRVIAASAPGDAEAAVRSLVREGIDAFAYMGPPDRTARAARTLAATGYRGPRWMSAQLYGSDFPRLAGAAGSGWYVVSSAVDPAVLTDARARAFTTAWRARYGTAPEPFATEAYDSARLLLTEFAATVPAKPGADTRPARGALAGRMPKATFEGLDRTYAFGDYHQVRVALTALYAYEVRDAAFRQLGPVSPRGT</sequence>
<dbReference type="GO" id="GO:0005524">
    <property type="term" value="F:ATP binding"/>
    <property type="evidence" value="ECO:0007669"/>
    <property type="project" value="UniProtKB-UniRule"/>
</dbReference>
<accession>A0A4Y3RDB6</accession>
<reference evidence="9 10" key="1">
    <citation type="submission" date="2019-06" db="EMBL/GenBank/DDBJ databases">
        <title>Whole genome shotgun sequence of Streptomyces gardneri NBRC 12865.</title>
        <authorList>
            <person name="Hosoyama A."/>
            <person name="Uohara A."/>
            <person name="Ohji S."/>
            <person name="Ichikawa N."/>
        </authorList>
    </citation>
    <scope>NUCLEOTIDE SEQUENCE [LARGE SCALE GENOMIC DNA]</scope>
    <source>
        <strain evidence="9 10">NBRC 12865</strain>
    </source>
</reference>
<keyword evidence="3" id="KW-0732">Signal</keyword>
<dbReference type="PROSITE" id="PS00108">
    <property type="entry name" value="PROTEIN_KINASE_ST"/>
    <property type="match status" value="1"/>
</dbReference>
<evidence type="ECO:0000256" key="3">
    <source>
        <dbReference type="ARBA" id="ARBA00022729"/>
    </source>
</evidence>
<dbReference type="InterPro" id="IPR017441">
    <property type="entry name" value="Protein_kinase_ATP_BS"/>
</dbReference>
<evidence type="ECO:0000256" key="5">
    <source>
        <dbReference type="ARBA" id="ARBA00022777"/>
    </source>
</evidence>
<dbReference type="PANTHER" id="PTHR43289:SF34">
    <property type="entry name" value="SERINE_THREONINE-PROTEIN KINASE YBDM-RELATED"/>
    <property type="match status" value="1"/>
</dbReference>
<gene>
    <name evidence="9" type="ORF">SGA01_03020</name>
</gene>